<dbReference type="SUPFAM" id="SSF48452">
    <property type="entry name" value="TPR-like"/>
    <property type="match status" value="1"/>
</dbReference>
<protein>
    <submittedName>
        <fullName evidence="3">TPR_REGION domain-containing protein</fullName>
    </submittedName>
</protein>
<gene>
    <name evidence="1" type="ORF">ECPE_LOCUS12536</name>
</gene>
<evidence type="ECO:0000313" key="2">
    <source>
        <dbReference type="Proteomes" id="UP000272942"/>
    </source>
</evidence>
<evidence type="ECO:0000313" key="1">
    <source>
        <dbReference type="EMBL" id="VDP89808.1"/>
    </source>
</evidence>
<dbReference type="InterPro" id="IPR011990">
    <property type="entry name" value="TPR-like_helical_dom_sf"/>
</dbReference>
<dbReference type="AlphaFoldDB" id="A0A183B001"/>
<dbReference type="Gene3D" id="1.25.40.10">
    <property type="entry name" value="Tetratricopeptide repeat domain"/>
    <property type="match status" value="1"/>
</dbReference>
<sequence>MCYACYQAQSYANVFDLRKSLRCYNQALQLCEKQSAPESPHPKLVELLQLSSYTLLELGEKEKAKKRLLRVLSLTSEPPYQTLMYLAQLAEGKDSLKYYRQGLEALRIEAAKVSSPDTSATSSTSSQVQSLGRAESSAWCAIAELYMTDLWCCGF</sequence>
<reference evidence="3" key="1">
    <citation type="submission" date="2016-06" db="UniProtKB">
        <authorList>
            <consortium name="WormBaseParasite"/>
        </authorList>
    </citation>
    <scope>IDENTIFICATION</scope>
</reference>
<dbReference type="EMBL" id="UZAN01053048">
    <property type="protein sequence ID" value="VDP89808.1"/>
    <property type="molecule type" value="Genomic_DNA"/>
</dbReference>
<organism evidence="3">
    <name type="scientific">Echinostoma caproni</name>
    <dbReference type="NCBI Taxonomy" id="27848"/>
    <lineage>
        <taxon>Eukaryota</taxon>
        <taxon>Metazoa</taxon>
        <taxon>Spiralia</taxon>
        <taxon>Lophotrochozoa</taxon>
        <taxon>Platyhelminthes</taxon>
        <taxon>Trematoda</taxon>
        <taxon>Digenea</taxon>
        <taxon>Plagiorchiida</taxon>
        <taxon>Echinostomata</taxon>
        <taxon>Echinostomatoidea</taxon>
        <taxon>Echinostomatidae</taxon>
        <taxon>Echinostoma</taxon>
    </lineage>
</organism>
<dbReference type="OrthoDB" id="1914839at2759"/>
<evidence type="ECO:0000313" key="3">
    <source>
        <dbReference type="WBParaSite" id="ECPE_0001257201-mRNA-1"/>
    </source>
</evidence>
<dbReference type="Proteomes" id="UP000272942">
    <property type="component" value="Unassembled WGS sequence"/>
</dbReference>
<keyword evidence="2" id="KW-1185">Reference proteome</keyword>
<accession>A0A183B001</accession>
<reference evidence="1 2" key="2">
    <citation type="submission" date="2018-11" db="EMBL/GenBank/DDBJ databases">
        <authorList>
            <consortium name="Pathogen Informatics"/>
        </authorList>
    </citation>
    <scope>NUCLEOTIDE SEQUENCE [LARGE SCALE GENOMIC DNA]</scope>
    <source>
        <strain evidence="1 2">Egypt</strain>
    </source>
</reference>
<dbReference type="WBParaSite" id="ECPE_0001257201-mRNA-1">
    <property type="protein sequence ID" value="ECPE_0001257201-mRNA-1"/>
    <property type="gene ID" value="ECPE_0001257201"/>
</dbReference>
<name>A0A183B001_9TREM</name>
<proteinExistence type="predicted"/>